<evidence type="ECO:0000256" key="1">
    <source>
        <dbReference type="SAM" id="Phobius"/>
    </source>
</evidence>
<dbReference type="EMBL" id="BMHT01000013">
    <property type="protein sequence ID" value="GGF27964.1"/>
    <property type="molecule type" value="Genomic_DNA"/>
</dbReference>
<keyword evidence="1" id="KW-0812">Transmembrane</keyword>
<evidence type="ECO:0000313" key="3">
    <source>
        <dbReference type="Proteomes" id="UP000632273"/>
    </source>
</evidence>
<protein>
    <recommendedName>
        <fullName evidence="4">Glycosyltransferase RgtA/B/C/D-like domain-containing protein</fullName>
    </recommendedName>
</protein>
<keyword evidence="1" id="KW-0472">Membrane</keyword>
<dbReference type="Proteomes" id="UP000632273">
    <property type="component" value="Unassembled WGS sequence"/>
</dbReference>
<gene>
    <name evidence="2" type="ORF">GCM10011383_44600</name>
</gene>
<feature type="transmembrane region" description="Helical" evidence="1">
    <location>
        <begin position="217"/>
        <end position="242"/>
    </location>
</feature>
<sequence length="389" mass="42813">MALPILVGLGSKLGILWLGLRRLTTNQLAGATAGWLAVGLTLLYLAIVPDVYSAVYYFTDVAVYQLPALLLVVVPLAVDQAQRAPAASSRRRWLLVAGIGTLAAAGSTELNIVLLGWLILVGFAVSLYRRQAISARIWFGLGVLLLVVGLVGLSAPGNYVRMRVDSAPATSLPQAFRRLVKAVRLVFPSFSLNSVLLLPLLLAPLGVRLLPGRPRGLAFPLLLSTAFLLIGVVLGCLPYAFIWEATIPTRAVNVLLWWLLLGWPVACWAALPMTAPAVPLGHSARLLIALYLTATIALVSWRAWLEWTLEAPQYAQQWQARYTLFRRAAQQPKTKLTIAPMVNITPRHILIHGYDIRPYYHFYINWQTAGWFGLDSVRTDPKQNNRAAF</sequence>
<feature type="transmembrane region" description="Helical" evidence="1">
    <location>
        <begin position="54"/>
        <end position="78"/>
    </location>
</feature>
<proteinExistence type="predicted"/>
<reference evidence="3" key="1">
    <citation type="journal article" date="2019" name="Int. J. Syst. Evol. Microbiol.">
        <title>The Global Catalogue of Microorganisms (GCM) 10K type strain sequencing project: providing services to taxonomists for standard genome sequencing and annotation.</title>
        <authorList>
            <consortium name="The Broad Institute Genomics Platform"/>
            <consortium name="The Broad Institute Genome Sequencing Center for Infectious Disease"/>
            <person name="Wu L."/>
            <person name="Ma J."/>
        </authorList>
    </citation>
    <scope>NUCLEOTIDE SEQUENCE [LARGE SCALE GENOMIC DNA]</scope>
    <source>
        <strain evidence="3">CGMCC 1.15197</strain>
    </source>
</reference>
<feature type="transmembrane region" description="Helical" evidence="1">
    <location>
        <begin position="90"/>
        <end position="106"/>
    </location>
</feature>
<evidence type="ECO:0008006" key="4">
    <source>
        <dbReference type="Google" id="ProtNLM"/>
    </source>
</evidence>
<comment type="caution">
    <text evidence="2">The sequence shown here is derived from an EMBL/GenBank/DDBJ whole genome shotgun (WGS) entry which is preliminary data.</text>
</comment>
<feature type="transmembrane region" description="Helical" evidence="1">
    <location>
        <begin position="286"/>
        <end position="304"/>
    </location>
</feature>
<dbReference type="RefSeq" id="WP_188816316.1">
    <property type="nucleotide sequence ID" value="NZ_BMHT01000013.1"/>
</dbReference>
<feature type="transmembrane region" description="Helical" evidence="1">
    <location>
        <begin position="254"/>
        <end position="274"/>
    </location>
</feature>
<name>A0ABQ1UVC8_9BACT</name>
<accession>A0ABQ1UVC8</accession>
<evidence type="ECO:0000313" key="2">
    <source>
        <dbReference type="EMBL" id="GGF27964.1"/>
    </source>
</evidence>
<feature type="transmembrane region" description="Helical" evidence="1">
    <location>
        <begin position="135"/>
        <end position="155"/>
    </location>
</feature>
<keyword evidence="3" id="KW-1185">Reference proteome</keyword>
<keyword evidence="1" id="KW-1133">Transmembrane helix</keyword>
<organism evidence="2 3">
    <name type="scientific">Hymenobacter cavernae</name>
    <dbReference type="NCBI Taxonomy" id="2044852"/>
    <lineage>
        <taxon>Bacteria</taxon>
        <taxon>Pseudomonadati</taxon>
        <taxon>Bacteroidota</taxon>
        <taxon>Cytophagia</taxon>
        <taxon>Cytophagales</taxon>
        <taxon>Hymenobacteraceae</taxon>
        <taxon>Hymenobacter</taxon>
    </lineage>
</organism>
<feature type="transmembrane region" description="Helical" evidence="1">
    <location>
        <begin position="185"/>
        <end position="205"/>
    </location>
</feature>
<feature type="transmembrane region" description="Helical" evidence="1">
    <location>
        <begin position="28"/>
        <end position="48"/>
    </location>
</feature>